<accession>A0ABU9XNK7</accession>
<dbReference type="SUPFAM" id="SSF51316">
    <property type="entry name" value="Mss4-like"/>
    <property type="match status" value="1"/>
</dbReference>
<sequence>MRLFNTNTARAGVAVIRAGSLDRSDELDVPVHAWVKRKQPWLVLPKDAEMFEDASTMEVLFKLFAR</sequence>
<name>A0ABU9XNK7_9SPHN</name>
<keyword evidence="2" id="KW-1185">Reference proteome</keyword>
<dbReference type="InterPro" id="IPR011057">
    <property type="entry name" value="Mss4-like_sf"/>
</dbReference>
<comment type="caution">
    <text evidence="1">The sequence shown here is derived from an EMBL/GenBank/DDBJ whole genome shotgun (WGS) entry which is preliminary data.</text>
</comment>
<dbReference type="Proteomes" id="UP001404104">
    <property type="component" value="Unassembled WGS sequence"/>
</dbReference>
<protein>
    <submittedName>
        <fullName evidence="1">Uncharacterized protein</fullName>
    </submittedName>
</protein>
<evidence type="ECO:0000313" key="1">
    <source>
        <dbReference type="EMBL" id="MEN2785406.1"/>
    </source>
</evidence>
<evidence type="ECO:0000313" key="2">
    <source>
        <dbReference type="Proteomes" id="UP001404104"/>
    </source>
</evidence>
<reference evidence="1 2" key="1">
    <citation type="submission" date="2024-05" db="EMBL/GenBank/DDBJ databases">
        <authorList>
            <person name="Liu Q."/>
            <person name="Xin Y.-H."/>
        </authorList>
    </citation>
    <scope>NUCLEOTIDE SEQUENCE [LARGE SCALE GENOMIC DNA]</scope>
    <source>
        <strain evidence="1 2">CGMCC 1.15349</strain>
    </source>
</reference>
<proteinExistence type="predicted"/>
<dbReference type="EMBL" id="JBDIMF010000001">
    <property type="protein sequence ID" value="MEN2785406.1"/>
    <property type="molecule type" value="Genomic_DNA"/>
</dbReference>
<organism evidence="1 2">
    <name type="scientific">Sphingomonas qilianensis</name>
    <dbReference type="NCBI Taxonomy" id="1736690"/>
    <lineage>
        <taxon>Bacteria</taxon>
        <taxon>Pseudomonadati</taxon>
        <taxon>Pseudomonadota</taxon>
        <taxon>Alphaproteobacteria</taxon>
        <taxon>Sphingomonadales</taxon>
        <taxon>Sphingomonadaceae</taxon>
        <taxon>Sphingomonas</taxon>
    </lineage>
</organism>
<gene>
    <name evidence="1" type="ORF">ABC969_03105</name>
</gene>
<dbReference type="RefSeq" id="WP_345862886.1">
    <property type="nucleotide sequence ID" value="NZ_JBDIMF010000001.1"/>
</dbReference>